<evidence type="ECO:0000256" key="2">
    <source>
        <dbReference type="ARBA" id="ARBA00022516"/>
    </source>
</evidence>
<evidence type="ECO:0000313" key="12">
    <source>
        <dbReference type="Proteomes" id="UP000214588"/>
    </source>
</evidence>
<keyword evidence="11" id="KW-0012">Acyltransferase</keyword>
<proteinExistence type="inferred from homology"/>
<feature type="transmembrane region" description="Helical" evidence="10">
    <location>
        <begin position="106"/>
        <end position="130"/>
    </location>
</feature>
<dbReference type="InterPro" id="IPR003811">
    <property type="entry name" value="G3P_acylTferase_PlsY"/>
</dbReference>
<dbReference type="AlphaFoldDB" id="A0A226BVZ5"/>
<dbReference type="UniPathway" id="UPA00085"/>
<dbReference type="Pfam" id="PF02660">
    <property type="entry name" value="G3P_acyltransf"/>
    <property type="match status" value="1"/>
</dbReference>
<feature type="transmembrane region" description="Helical" evidence="10">
    <location>
        <begin position="6"/>
        <end position="23"/>
    </location>
</feature>
<evidence type="ECO:0000256" key="5">
    <source>
        <dbReference type="ARBA" id="ARBA00022989"/>
    </source>
</evidence>
<dbReference type="GO" id="GO:0008654">
    <property type="term" value="P:phospholipid biosynthetic process"/>
    <property type="evidence" value="ECO:0007669"/>
    <property type="project" value="UniProtKB-UniRule"/>
</dbReference>
<evidence type="ECO:0000256" key="10">
    <source>
        <dbReference type="HAMAP-Rule" id="MF_01043"/>
    </source>
</evidence>
<dbReference type="GO" id="GO:0043772">
    <property type="term" value="F:acyl-phosphate glycerol-3-phosphate acyltransferase activity"/>
    <property type="evidence" value="ECO:0007669"/>
    <property type="project" value="UniProtKB-UniRule"/>
</dbReference>
<dbReference type="SMART" id="SM01207">
    <property type="entry name" value="G3P_acyltransf"/>
    <property type="match status" value="1"/>
</dbReference>
<keyword evidence="12" id="KW-1185">Reference proteome</keyword>
<comment type="caution">
    <text evidence="11">The sequence shown here is derived from an EMBL/GenBank/DDBJ whole genome shotgun (WGS) entry which is preliminary data.</text>
</comment>
<name>A0A226BVZ5_9FIRM</name>
<evidence type="ECO:0000256" key="7">
    <source>
        <dbReference type="ARBA" id="ARBA00023136"/>
    </source>
</evidence>
<keyword evidence="4 10" id="KW-0812">Transmembrane</keyword>
<keyword evidence="8 10" id="KW-0594">Phospholipid biosynthesis</keyword>
<dbReference type="GO" id="GO:0005886">
    <property type="term" value="C:plasma membrane"/>
    <property type="evidence" value="ECO:0007669"/>
    <property type="project" value="UniProtKB-SubCell"/>
</dbReference>
<feature type="transmembrane region" description="Helical" evidence="10">
    <location>
        <begin position="70"/>
        <end position="94"/>
    </location>
</feature>
<evidence type="ECO:0000313" key="11">
    <source>
        <dbReference type="EMBL" id="OWZ82952.1"/>
    </source>
</evidence>
<sequence length="205" mass="22602">MLSFFLMIFAYLLGSIPGGYIIGKYIHGIDIREYGSKNAGATNVLRTLGKKEGFLTLIFDGFKGYIVIKIALLLGLDDLFVILSGLAVIIGHNWPIFFQFKGGRGIATSIGILIGLSWQVFVTVVVIGLIPVVITKYVSLGSITGAVVLPWVMLLFGNPFWYLVFALAMSIMAIIRHISNIKRLIQGTERKLGEKYEISKSGREK</sequence>
<keyword evidence="3 10" id="KW-0808">Transferase</keyword>
<accession>A0A226BVZ5</accession>
<dbReference type="PANTHER" id="PTHR30309">
    <property type="entry name" value="INNER MEMBRANE PROTEIN YGIH"/>
    <property type="match status" value="1"/>
</dbReference>
<dbReference type="EMBL" id="NIQC01000032">
    <property type="protein sequence ID" value="OWZ82952.1"/>
    <property type="molecule type" value="Genomic_DNA"/>
</dbReference>
<keyword evidence="2 10" id="KW-0444">Lipid biosynthesis</keyword>
<keyword evidence="1 10" id="KW-1003">Cell membrane</keyword>
<comment type="function">
    <text evidence="10">Catalyzes the transfer of an acyl group from acyl-phosphate (acyl-PO(4)) to glycerol-3-phosphate (G3P) to form lysophosphatidic acid (LPA). This enzyme utilizes acyl-phosphate as fatty acyl donor, but not acyl-CoA or acyl-ACP.</text>
</comment>
<comment type="catalytic activity">
    <reaction evidence="10">
        <text>an acyl phosphate + sn-glycerol 3-phosphate = a 1-acyl-sn-glycero-3-phosphate + phosphate</text>
        <dbReference type="Rhea" id="RHEA:34075"/>
        <dbReference type="ChEBI" id="CHEBI:43474"/>
        <dbReference type="ChEBI" id="CHEBI:57597"/>
        <dbReference type="ChEBI" id="CHEBI:57970"/>
        <dbReference type="ChEBI" id="CHEBI:59918"/>
        <dbReference type="EC" id="2.3.1.275"/>
    </reaction>
</comment>
<dbReference type="Proteomes" id="UP000214588">
    <property type="component" value="Unassembled WGS sequence"/>
</dbReference>
<keyword evidence="7 10" id="KW-0472">Membrane</keyword>
<dbReference type="OrthoDB" id="9777124at2"/>
<comment type="pathway">
    <text evidence="10">Lipid metabolism; phospholipid metabolism.</text>
</comment>
<evidence type="ECO:0000256" key="4">
    <source>
        <dbReference type="ARBA" id="ARBA00022692"/>
    </source>
</evidence>
<keyword evidence="9 10" id="KW-1208">Phospholipid metabolism</keyword>
<evidence type="ECO:0000256" key="6">
    <source>
        <dbReference type="ARBA" id="ARBA00023098"/>
    </source>
</evidence>
<evidence type="ECO:0000256" key="3">
    <source>
        <dbReference type="ARBA" id="ARBA00022679"/>
    </source>
</evidence>
<comment type="subcellular location">
    <subcellularLocation>
        <location evidence="10">Cell membrane</location>
        <topology evidence="10">Multi-pass membrane protein</topology>
    </subcellularLocation>
</comment>
<keyword evidence="6 10" id="KW-0443">Lipid metabolism</keyword>
<keyword evidence="5 10" id="KW-1133">Transmembrane helix</keyword>
<feature type="transmembrane region" description="Helical" evidence="10">
    <location>
        <begin position="160"/>
        <end position="178"/>
    </location>
</feature>
<organism evidence="11 12">
    <name type="scientific">Natranaerobius trueperi</name>
    <dbReference type="NCBI Taxonomy" id="759412"/>
    <lineage>
        <taxon>Bacteria</taxon>
        <taxon>Bacillati</taxon>
        <taxon>Bacillota</taxon>
        <taxon>Clostridia</taxon>
        <taxon>Natranaerobiales</taxon>
        <taxon>Natranaerobiaceae</taxon>
        <taxon>Natranaerobius</taxon>
    </lineage>
</organism>
<dbReference type="NCBIfam" id="TIGR00023">
    <property type="entry name" value="glycerol-3-phosphate 1-O-acyltransferase PlsY"/>
    <property type="match status" value="1"/>
</dbReference>
<comment type="subunit">
    <text evidence="10">Probably interacts with PlsX.</text>
</comment>
<evidence type="ECO:0000256" key="9">
    <source>
        <dbReference type="ARBA" id="ARBA00023264"/>
    </source>
</evidence>
<dbReference type="PANTHER" id="PTHR30309:SF0">
    <property type="entry name" value="GLYCEROL-3-PHOSPHATE ACYLTRANSFERASE-RELATED"/>
    <property type="match status" value="1"/>
</dbReference>
<comment type="similarity">
    <text evidence="10">Belongs to the PlsY family.</text>
</comment>
<protein>
    <recommendedName>
        <fullName evidence="10">Glycerol-3-phosphate acyltransferase</fullName>
    </recommendedName>
    <alternativeName>
        <fullName evidence="10">Acyl-PO4 G3P acyltransferase</fullName>
    </alternativeName>
    <alternativeName>
        <fullName evidence="10">Acyl-phosphate--glycerol-3-phosphate acyltransferase</fullName>
    </alternativeName>
    <alternativeName>
        <fullName evidence="10">G3P acyltransferase</fullName>
        <shortName evidence="10">GPAT</shortName>
        <ecNumber evidence="10">2.3.1.275</ecNumber>
    </alternativeName>
    <alternativeName>
        <fullName evidence="10">Lysophosphatidic acid synthase</fullName>
        <shortName evidence="10">LPA synthase</shortName>
    </alternativeName>
</protein>
<dbReference type="EC" id="2.3.1.275" evidence="10"/>
<evidence type="ECO:0000256" key="1">
    <source>
        <dbReference type="ARBA" id="ARBA00022475"/>
    </source>
</evidence>
<reference evidence="11 12" key="1">
    <citation type="submission" date="2017-06" db="EMBL/GenBank/DDBJ databases">
        <title>Draft Genome Sequence of Natranaerobius trueperi halophilic, alkalithermophilic bacteria from soda lakes.</title>
        <authorList>
            <person name="Zhao B."/>
        </authorList>
    </citation>
    <scope>NUCLEOTIDE SEQUENCE [LARGE SCALE GENOMIC DNA]</scope>
    <source>
        <strain evidence="11 12">DSM 18760</strain>
    </source>
</reference>
<gene>
    <name evidence="10 11" type="primary">plsY</name>
    <name evidence="11" type="ORF">CDO51_11255</name>
</gene>
<dbReference type="HAMAP" id="MF_01043">
    <property type="entry name" value="PlsY"/>
    <property type="match status" value="1"/>
</dbReference>
<evidence type="ECO:0000256" key="8">
    <source>
        <dbReference type="ARBA" id="ARBA00023209"/>
    </source>
</evidence>
<dbReference type="RefSeq" id="WP_089024352.1">
    <property type="nucleotide sequence ID" value="NZ_NIQC01000032.1"/>
</dbReference>